<dbReference type="Proteomes" id="UP000608522">
    <property type="component" value="Unassembled WGS sequence"/>
</dbReference>
<evidence type="ECO:0000256" key="2">
    <source>
        <dbReference type="ARBA" id="ARBA00022692"/>
    </source>
</evidence>
<evidence type="ECO:0000256" key="1">
    <source>
        <dbReference type="ARBA" id="ARBA00004141"/>
    </source>
</evidence>
<gene>
    <name evidence="6" type="ORF">Sspor_44320</name>
</gene>
<evidence type="ECO:0000313" key="7">
    <source>
        <dbReference type="Proteomes" id="UP000608522"/>
    </source>
</evidence>
<comment type="caution">
    <text evidence="6">The sequence shown here is derived from an EMBL/GenBank/DDBJ whole genome shotgun (WGS) entry which is preliminary data.</text>
</comment>
<dbReference type="PANTHER" id="PTHR43427">
    <property type="entry name" value="CHLORIDE CHANNEL PROTEIN CLC-E"/>
    <property type="match status" value="1"/>
</dbReference>
<feature type="transmembrane region" description="Helical" evidence="5">
    <location>
        <begin position="78"/>
        <end position="97"/>
    </location>
</feature>
<feature type="transmembrane region" description="Helical" evidence="5">
    <location>
        <begin position="331"/>
        <end position="352"/>
    </location>
</feature>
<organism evidence="6 7">
    <name type="scientific">Streptomyces spororaveus</name>
    <dbReference type="NCBI Taxonomy" id="284039"/>
    <lineage>
        <taxon>Bacteria</taxon>
        <taxon>Bacillati</taxon>
        <taxon>Actinomycetota</taxon>
        <taxon>Actinomycetes</taxon>
        <taxon>Kitasatosporales</taxon>
        <taxon>Streptomycetaceae</taxon>
        <taxon>Streptomyces</taxon>
    </lineage>
</organism>
<keyword evidence="3 5" id="KW-1133">Transmembrane helix</keyword>
<dbReference type="EMBL" id="BNED01000005">
    <property type="protein sequence ID" value="GHI78871.1"/>
    <property type="molecule type" value="Genomic_DNA"/>
</dbReference>
<keyword evidence="2 5" id="KW-0812">Transmembrane</keyword>
<dbReference type="Gene3D" id="1.10.3080.10">
    <property type="entry name" value="Clc chloride channel"/>
    <property type="match status" value="1"/>
</dbReference>
<accession>A0ABQ3TET4</accession>
<feature type="transmembrane region" description="Helical" evidence="5">
    <location>
        <begin position="254"/>
        <end position="279"/>
    </location>
</feature>
<comment type="subcellular location">
    <subcellularLocation>
        <location evidence="1">Membrane</location>
        <topology evidence="1">Multi-pass membrane protein</topology>
    </subcellularLocation>
</comment>
<evidence type="ECO:0000256" key="3">
    <source>
        <dbReference type="ARBA" id="ARBA00022989"/>
    </source>
</evidence>
<keyword evidence="7" id="KW-1185">Reference proteome</keyword>
<reference evidence="7" key="1">
    <citation type="submission" date="2023-07" db="EMBL/GenBank/DDBJ databases">
        <title>Whole genome shotgun sequence of Streptomyces spororaveus NBRC 15456.</title>
        <authorList>
            <person name="Komaki H."/>
            <person name="Tamura T."/>
        </authorList>
    </citation>
    <scope>NUCLEOTIDE SEQUENCE [LARGE SCALE GENOMIC DNA]</scope>
    <source>
        <strain evidence="7">NBRC 15456</strain>
    </source>
</reference>
<feature type="transmembrane region" description="Helical" evidence="5">
    <location>
        <begin position="406"/>
        <end position="432"/>
    </location>
</feature>
<evidence type="ECO:0000256" key="4">
    <source>
        <dbReference type="ARBA" id="ARBA00023136"/>
    </source>
</evidence>
<evidence type="ECO:0000313" key="6">
    <source>
        <dbReference type="EMBL" id="GHI78871.1"/>
    </source>
</evidence>
<sequence>MPQSRPRSEPPPGGTQPQEADVLRQTLRSPGYLKLLVFCALISIPVSLASFWFLAALHKMEHVMWTDLPEALGWGVPPWWWPLPLLLVAGVVVGLVVPHMRGNGGHLPAAGLHTGGASAGALPGVVIAAVASLPLGAVLGPEAPLIALGGGLALLFRNLAQVPVTPQGTALVGAAGAAAAIATIFGNPLIAAVLLIEVAGVGGPQLFAVMLPSLLSAGVGDLVFTGLGRWTGLPIGSLKLELGVPVPHLDAADVLWAVVIAAALAAALHPVLTGARVIATYVLARPLLRTVQCALAAAACASLYALITGLSPADVTGSGQELIGRLAADPHAWGVGALIGVLLFKGTAYAICLGSLRGGPIFPALCLGAVAGVLLGPLPGLGIVPAMGAGMAATAASALRLPVSSVVMVVLMLGGTAMIPVVIISAVVAFVVTELLPVGPPIPDLPAVPAKPAAPVTPAAPAA</sequence>
<protein>
    <recommendedName>
        <fullName evidence="8">H+/Cl-antiporter ClcA</fullName>
    </recommendedName>
</protein>
<feature type="transmembrane region" description="Helical" evidence="5">
    <location>
        <begin position="364"/>
        <end position="386"/>
    </location>
</feature>
<proteinExistence type="predicted"/>
<dbReference type="InterPro" id="IPR001807">
    <property type="entry name" value="ClC"/>
</dbReference>
<dbReference type="RefSeq" id="WP_202200575.1">
    <property type="nucleotide sequence ID" value="NZ_BAAATO010000002.1"/>
</dbReference>
<feature type="transmembrane region" description="Helical" evidence="5">
    <location>
        <begin position="291"/>
        <end position="311"/>
    </location>
</feature>
<feature type="transmembrane region" description="Helical" evidence="5">
    <location>
        <begin position="109"/>
        <end position="131"/>
    </location>
</feature>
<evidence type="ECO:0000256" key="5">
    <source>
        <dbReference type="SAM" id="Phobius"/>
    </source>
</evidence>
<name>A0ABQ3TET4_9ACTN</name>
<dbReference type="InterPro" id="IPR014743">
    <property type="entry name" value="Cl-channel_core"/>
</dbReference>
<feature type="transmembrane region" description="Helical" evidence="5">
    <location>
        <begin position="35"/>
        <end position="58"/>
    </location>
</feature>
<evidence type="ECO:0008006" key="8">
    <source>
        <dbReference type="Google" id="ProtNLM"/>
    </source>
</evidence>
<dbReference type="InterPro" id="IPR050368">
    <property type="entry name" value="ClC-type_chloride_channel"/>
</dbReference>
<dbReference type="SUPFAM" id="SSF81340">
    <property type="entry name" value="Clc chloride channel"/>
    <property type="match status" value="1"/>
</dbReference>
<keyword evidence="4 5" id="KW-0472">Membrane</keyword>
<feature type="transmembrane region" description="Helical" evidence="5">
    <location>
        <begin position="172"/>
        <end position="196"/>
    </location>
</feature>
<dbReference type="Pfam" id="PF00654">
    <property type="entry name" value="Voltage_CLC"/>
    <property type="match status" value="1"/>
</dbReference>